<keyword evidence="3" id="KW-1003">Cell membrane</keyword>
<dbReference type="PANTHER" id="PTHR30193">
    <property type="entry name" value="ABC TRANSPORTER PERMEASE PROTEIN"/>
    <property type="match status" value="1"/>
</dbReference>
<dbReference type="CDD" id="cd06261">
    <property type="entry name" value="TM_PBP2"/>
    <property type="match status" value="1"/>
</dbReference>
<evidence type="ECO:0000256" key="2">
    <source>
        <dbReference type="ARBA" id="ARBA00022448"/>
    </source>
</evidence>
<evidence type="ECO:0000313" key="9">
    <source>
        <dbReference type="EMBL" id="OYQ34247.1"/>
    </source>
</evidence>
<organism evidence="9 10">
    <name type="scientific">Niveispirillum lacus</name>
    <dbReference type="NCBI Taxonomy" id="1981099"/>
    <lineage>
        <taxon>Bacteria</taxon>
        <taxon>Pseudomonadati</taxon>
        <taxon>Pseudomonadota</taxon>
        <taxon>Alphaproteobacteria</taxon>
        <taxon>Rhodospirillales</taxon>
        <taxon>Azospirillaceae</taxon>
        <taxon>Niveispirillum</taxon>
    </lineage>
</organism>
<evidence type="ECO:0000256" key="4">
    <source>
        <dbReference type="ARBA" id="ARBA00022692"/>
    </source>
</evidence>
<feature type="transmembrane region" description="Helical" evidence="7">
    <location>
        <begin position="12"/>
        <end position="35"/>
    </location>
</feature>
<dbReference type="SUPFAM" id="SSF161098">
    <property type="entry name" value="MetI-like"/>
    <property type="match status" value="1"/>
</dbReference>
<sequence>MKPSHRAPTLALLPAGLITFVCFYLFIAWTFAISLTSSQLLPSWDFVGLLQYERLFASARWWTAMGNMALYGILFITGCLAVGYLLAILIDRGVRAEGVYRTIFMLPLSMSFVVTGIIWQWMLNPGLGIQQAVRGLGWEEFAFNWLVRADRSIYTVVLAGIWQQSGLCMALFLAGLRGVDPNIWKAAKVDGIPIWRVYASIITPMLRPVFFTAAILLFSLVVKSFDLVVALTGGGPGFSSDLPARFVMEHILNRQELGLGAAGACMMLATIAAVVGPYLYAEIRQKKGG</sequence>
<evidence type="ECO:0000256" key="1">
    <source>
        <dbReference type="ARBA" id="ARBA00004651"/>
    </source>
</evidence>
<comment type="caution">
    <text evidence="9">The sequence shown here is derived from an EMBL/GenBank/DDBJ whole genome shotgun (WGS) entry which is preliminary data.</text>
</comment>
<evidence type="ECO:0000313" key="10">
    <source>
        <dbReference type="Proteomes" id="UP000216998"/>
    </source>
</evidence>
<feature type="transmembrane region" description="Helical" evidence="7">
    <location>
        <begin position="257"/>
        <end position="280"/>
    </location>
</feature>
<feature type="transmembrane region" description="Helical" evidence="7">
    <location>
        <begin position="68"/>
        <end position="90"/>
    </location>
</feature>
<feature type="transmembrane region" description="Helical" evidence="7">
    <location>
        <begin position="153"/>
        <end position="176"/>
    </location>
</feature>
<dbReference type="InterPro" id="IPR000515">
    <property type="entry name" value="MetI-like"/>
</dbReference>
<gene>
    <name evidence="9" type="ORF">CHU95_12435</name>
</gene>
<keyword evidence="6 7" id="KW-0472">Membrane</keyword>
<accession>A0A255YYD5</accession>
<proteinExistence type="inferred from homology"/>
<reference evidence="9 10" key="1">
    <citation type="submission" date="2017-07" db="EMBL/GenBank/DDBJ databases">
        <title>Niveispirillum cyanobacteriorum sp. nov., isolated from cyanobacterial aggregates in a eutrophic lake.</title>
        <authorList>
            <person name="Cai H."/>
        </authorList>
    </citation>
    <scope>NUCLEOTIDE SEQUENCE [LARGE SCALE GENOMIC DNA]</scope>
    <source>
        <strain evidence="10">TH1-14</strain>
    </source>
</reference>
<dbReference type="Pfam" id="PF00528">
    <property type="entry name" value="BPD_transp_1"/>
    <property type="match status" value="1"/>
</dbReference>
<dbReference type="AlphaFoldDB" id="A0A255YYD5"/>
<comment type="similarity">
    <text evidence="7">Belongs to the binding-protein-dependent transport system permease family.</text>
</comment>
<dbReference type="PROSITE" id="PS50928">
    <property type="entry name" value="ABC_TM1"/>
    <property type="match status" value="1"/>
</dbReference>
<dbReference type="Gene3D" id="1.10.3720.10">
    <property type="entry name" value="MetI-like"/>
    <property type="match status" value="1"/>
</dbReference>
<evidence type="ECO:0000259" key="8">
    <source>
        <dbReference type="PROSITE" id="PS50928"/>
    </source>
</evidence>
<dbReference type="Proteomes" id="UP000216998">
    <property type="component" value="Unassembled WGS sequence"/>
</dbReference>
<dbReference type="InterPro" id="IPR035906">
    <property type="entry name" value="MetI-like_sf"/>
</dbReference>
<dbReference type="GO" id="GO:0005886">
    <property type="term" value="C:plasma membrane"/>
    <property type="evidence" value="ECO:0007669"/>
    <property type="project" value="UniProtKB-SubCell"/>
</dbReference>
<dbReference type="PANTHER" id="PTHR30193:SF42">
    <property type="entry name" value="ABC TRANSPORTER PERMEASE PROTEIN"/>
    <property type="match status" value="1"/>
</dbReference>
<protein>
    <submittedName>
        <fullName evidence="9">Sugar ABC transporter permease</fullName>
    </submittedName>
</protein>
<dbReference type="GO" id="GO:0055085">
    <property type="term" value="P:transmembrane transport"/>
    <property type="evidence" value="ECO:0007669"/>
    <property type="project" value="InterPro"/>
</dbReference>
<evidence type="ECO:0000256" key="6">
    <source>
        <dbReference type="ARBA" id="ARBA00023136"/>
    </source>
</evidence>
<feature type="transmembrane region" description="Helical" evidence="7">
    <location>
        <begin position="102"/>
        <end position="122"/>
    </location>
</feature>
<feature type="transmembrane region" description="Helical" evidence="7">
    <location>
        <begin position="197"/>
        <end position="222"/>
    </location>
</feature>
<evidence type="ECO:0000256" key="5">
    <source>
        <dbReference type="ARBA" id="ARBA00022989"/>
    </source>
</evidence>
<dbReference type="InterPro" id="IPR051393">
    <property type="entry name" value="ABC_transporter_permease"/>
</dbReference>
<dbReference type="OrthoDB" id="9805108at2"/>
<keyword evidence="10" id="KW-1185">Reference proteome</keyword>
<keyword evidence="2 7" id="KW-0813">Transport</keyword>
<name>A0A255YYD5_9PROT</name>
<keyword evidence="4 7" id="KW-0812">Transmembrane</keyword>
<dbReference type="EMBL" id="NOXU01000029">
    <property type="protein sequence ID" value="OYQ34247.1"/>
    <property type="molecule type" value="Genomic_DNA"/>
</dbReference>
<evidence type="ECO:0000256" key="3">
    <source>
        <dbReference type="ARBA" id="ARBA00022475"/>
    </source>
</evidence>
<feature type="domain" description="ABC transmembrane type-1" evidence="8">
    <location>
        <begin position="65"/>
        <end position="280"/>
    </location>
</feature>
<evidence type="ECO:0000256" key="7">
    <source>
        <dbReference type="RuleBase" id="RU363032"/>
    </source>
</evidence>
<dbReference type="RefSeq" id="WP_094456657.1">
    <property type="nucleotide sequence ID" value="NZ_NOXU01000029.1"/>
</dbReference>
<keyword evidence="5 7" id="KW-1133">Transmembrane helix</keyword>
<comment type="subcellular location">
    <subcellularLocation>
        <location evidence="1 7">Cell membrane</location>
        <topology evidence="1 7">Multi-pass membrane protein</topology>
    </subcellularLocation>
</comment>